<dbReference type="EMBL" id="AHPN01000001">
    <property type="protein sequence ID" value="EIK59865.1"/>
    <property type="molecule type" value="Genomic_DNA"/>
</dbReference>
<name>I4K575_9PSED</name>
<reference evidence="1" key="1">
    <citation type="journal article" date="2012" name="PLoS Genet.">
        <title>Comparative Genomics of Plant-Associated Pseudomonas spp.: Insights into Diversity and Inheritance of Traits Involved in Multitrophic Interactions.</title>
        <authorList>
            <person name="Loper J.E."/>
            <person name="Hassan K.A."/>
            <person name="Mavrodi D.V."/>
            <person name="Davis E.W.II."/>
            <person name="Lim C.K."/>
            <person name="Shaffer B.T."/>
            <person name="Elbourne L.D."/>
            <person name="Stockwell V.O."/>
            <person name="Hartney S.L."/>
            <person name="Breakwell K."/>
            <person name="Henkels M.D."/>
            <person name="Tetu S.G."/>
            <person name="Rangel L.I."/>
            <person name="Kidarsa T.A."/>
            <person name="Wilson N.L."/>
            <person name="van de Mortel J.E."/>
            <person name="Song C."/>
            <person name="Blumhagen R."/>
            <person name="Radune D."/>
            <person name="Hostetler J.B."/>
            <person name="Brinkac L.M."/>
            <person name="Durkin A.S."/>
            <person name="Kluepfel D.A."/>
            <person name="Wechter W.P."/>
            <person name="Anderson A.J."/>
            <person name="Kim Y.C."/>
            <person name="Pierson L.S.III."/>
            <person name="Pierson E.A."/>
            <person name="Lindow S.E."/>
            <person name="Kobayashi D.Y."/>
            <person name="Raaijmakers J.M."/>
            <person name="Weller D.M."/>
            <person name="Thomashow L.S."/>
            <person name="Allen A.E."/>
            <person name="Paulsen I.T."/>
        </authorList>
    </citation>
    <scope>NUCLEOTIDE SEQUENCE [LARGE SCALE GENOMIC DNA]</scope>
    <source>
        <strain evidence="1">SS101</strain>
    </source>
</reference>
<evidence type="ECO:0000313" key="1">
    <source>
        <dbReference type="EMBL" id="EIK59865.1"/>
    </source>
</evidence>
<gene>
    <name evidence="1" type="ORF">PflSS101_2706</name>
</gene>
<comment type="caution">
    <text evidence="1">The sequence shown here is derived from an EMBL/GenBank/DDBJ whole genome shotgun (WGS) entry which is preliminary data.</text>
</comment>
<proteinExistence type="predicted"/>
<sequence length="154" mass="17831">MYNMSILNYKRHLNVRFNPSVALPEIPSREMIRTVRGGTEVLRDTRVKYLPKEPGESPDSYRRRLLLSFLTNYVDPTAKNLASKPFTRPIVVKSEAHQELADEYVKAVDGKGTSLTGLCSTTFEDALLEWLIIHRYGCCCRRWSTLRLWRELVP</sequence>
<dbReference type="AlphaFoldDB" id="I4K575"/>
<protein>
    <submittedName>
        <fullName evidence="1">Uncharacterized protein</fullName>
    </submittedName>
</protein>
<dbReference type="Proteomes" id="UP000003213">
    <property type="component" value="Chromosome"/>
</dbReference>
<dbReference type="HOGENOM" id="CLU_1702752_0_0_6"/>
<organism evidence="1">
    <name type="scientific">Pseudomonas lactis</name>
    <dbReference type="NCBI Taxonomy" id="1615674"/>
    <lineage>
        <taxon>Bacteria</taxon>
        <taxon>Pseudomonadati</taxon>
        <taxon>Pseudomonadota</taxon>
        <taxon>Gammaproteobacteria</taxon>
        <taxon>Pseudomonadales</taxon>
        <taxon>Pseudomonadaceae</taxon>
        <taxon>Pseudomonas</taxon>
    </lineage>
</organism>
<accession>I4K575</accession>